<sequence>MHLALWMLAVFFTSLVTAIFTGLANALGYGITARLLMALTWAAGLGMLWRMRVSGDFGVSAPDPDRLTLKRLSLTLWLMILLIYTFAMSKIGVGPFDYFLFDYLLILPILLLLLPWYLRSAETRLHDLEDAEWSFGQFLTGQRRWKFQEHKPYLLAWAVKIAFIPIMYGGLVLTLEQLLAFNWRWEPTTLVAGLFLFGLAFDLIIASGGYIFASRLLGNEVRSTDDTFSGWLVCMICYPPLVFFFHLIREQTDNVIWSDWLTPSEPLYWLWAILVTVTWMIYWLSTASFGLRFSNLTWRGLVAQGPYRLCRHPAYLSKNIYWWLHTIPFVGVASGLDLARNLAGLTFVSLIYWLRAKTEERHLMRFPEYAAYSAWIDEHGLFARLRRWVLRLRHAH</sequence>
<keyword evidence="1" id="KW-0812">Transmembrane</keyword>
<feature type="transmembrane region" description="Helical" evidence="1">
    <location>
        <begin position="153"/>
        <end position="175"/>
    </location>
</feature>
<evidence type="ECO:0008006" key="4">
    <source>
        <dbReference type="Google" id="ProtNLM"/>
    </source>
</evidence>
<keyword evidence="1" id="KW-0472">Membrane</keyword>
<feature type="transmembrane region" description="Helical" evidence="1">
    <location>
        <begin position="72"/>
        <end position="92"/>
    </location>
</feature>
<feature type="transmembrane region" description="Helical" evidence="1">
    <location>
        <begin position="195"/>
        <end position="217"/>
    </location>
</feature>
<reference evidence="2 3" key="1">
    <citation type="submission" date="2020-06" db="EMBL/GenBank/DDBJ databases">
        <title>Whole-genome sequence of Allochromatium humboldtianum DSM 21881, type strain.</title>
        <authorList>
            <person name="Kyndt J.A."/>
            <person name="Meyer T.E."/>
        </authorList>
    </citation>
    <scope>NUCLEOTIDE SEQUENCE [LARGE SCALE GENOMIC DNA]</scope>
    <source>
        <strain evidence="2 3">DSM 21881</strain>
    </source>
</reference>
<proteinExistence type="predicted"/>
<feature type="transmembrane region" description="Helical" evidence="1">
    <location>
        <begin position="229"/>
        <end position="248"/>
    </location>
</feature>
<accession>A0A850R9F5</accession>
<dbReference type="EMBL" id="JABZEO010000005">
    <property type="protein sequence ID" value="NVZ09415.1"/>
    <property type="molecule type" value="Genomic_DNA"/>
</dbReference>
<evidence type="ECO:0000313" key="2">
    <source>
        <dbReference type="EMBL" id="NVZ09415.1"/>
    </source>
</evidence>
<evidence type="ECO:0000313" key="3">
    <source>
        <dbReference type="Proteomes" id="UP000592294"/>
    </source>
</evidence>
<dbReference type="Gene3D" id="1.20.120.1630">
    <property type="match status" value="1"/>
</dbReference>
<evidence type="ECO:0000256" key="1">
    <source>
        <dbReference type="SAM" id="Phobius"/>
    </source>
</evidence>
<feature type="transmembrane region" description="Helical" evidence="1">
    <location>
        <begin position="98"/>
        <end position="118"/>
    </location>
</feature>
<keyword evidence="3" id="KW-1185">Reference proteome</keyword>
<protein>
    <recommendedName>
        <fullName evidence="4">Isoprenylcysteine carboxyl methyltransferase</fullName>
    </recommendedName>
</protein>
<name>A0A850R9F5_9GAMM</name>
<dbReference type="RefSeq" id="WP_176976174.1">
    <property type="nucleotide sequence ID" value="NZ_JABZEO010000005.1"/>
</dbReference>
<feature type="transmembrane region" description="Helical" evidence="1">
    <location>
        <begin position="268"/>
        <end position="291"/>
    </location>
</feature>
<dbReference type="AlphaFoldDB" id="A0A850R9F5"/>
<keyword evidence="1" id="KW-1133">Transmembrane helix</keyword>
<comment type="caution">
    <text evidence="2">The sequence shown here is derived from an EMBL/GenBank/DDBJ whole genome shotgun (WGS) entry which is preliminary data.</text>
</comment>
<dbReference type="Proteomes" id="UP000592294">
    <property type="component" value="Unassembled WGS sequence"/>
</dbReference>
<feature type="transmembrane region" description="Helical" evidence="1">
    <location>
        <begin position="28"/>
        <end position="51"/>
    </location>
</feature>
<gene>
    <name evidence="2" type="ORF">HW932_09085</name>
</gene>
<organism evidence="2 3">
    <name type="scientific">Allochromatium humboldtianum</name>
    <dbReference type="NCBI Taxonomy" id="504901"/>
    <lineage>
        <taxon>Bacteria</taxon>
        <taxon>Pseudomonadati</taxon>
        <taxon>Pseudomonadota</taxon>
        <taxon>Gammaproteobacteria</taxon>
        <taxon>Chromatiales</taxon>
        <taxon>Chromatiaceae</taxon>
        <taxon>Allochromatium</taxon>
    </lineage>
</organism>